<keyword evidence="5 8" id="KW-0812">Transmembrane</keyword>
<protein>
    <submittedName>
        <fullName evidence="11">Facilitated trehalose transporter Tret1</fullName>
    </submittedName>
</protein>
<feature type="transmembrane region" description="Helical" evidence="8">
    <location>
        <begin position="286"/>
        <end position="304"/>
    </location>
</feature>
<comment type="subcellular location">
    <subcellularLocation>
        <location evidence="1">Cell membrane</location>
        <topology evidence="1">Multi-pass membrane protein</topology>
    </subcellularLocation>
</comment>
<feature type="transmembrane region" description="Helical" evidence="8">
    <location>
        <begin position="168"/>
        <end position="195"/>
    </location>
</feature>
<feature type="transmembrane region" description="Helical" evidence="8">
    <location>
        <begin position="248"/>
        <end position="274"/>
    </location>
</feature>
<dbReference type="Gene3D" id="1.20.1250.20">
    <property type="entry name" value="MFS general substrate transporter like domains"/>
    <property type="match status" value="1"/>
</dbReference>
<evidence type="ECO:0000256" key="8">
    <source>
        <dbReference type="SAM" id="Phobius"/>
    </source>
</evidence>
<evidence type="ECO:0000256" key="5">
    <source>
        <dbReference type="ARBA" id="ARBA00022692"/>
    </source>
</evidence>
<dbReference type="PANTHER" id="PTHR48021:SF1">
    <property type="entry name" value="GH07001P-RELATED"/>
    <property type="match status" value="1"/>
</dbReference>
<evidence type="ECO:0000256" key="7">
    <source>
        <dbReference type="ARBA" id="ARBA00023136"/>
    </source>
</evidence>
<dbReference type="FunFam" id="1.20.1250.20:FF:000218">
    <property type="entry name" value="facilitated trehalose transporter Tret1"/>
    <property type="match status" value="1"/>
</dbReference>
<keyword evidence="7 8" id="KW-0472">Membrane</keyword>
<evidence type="ECO:0000256" key="4">
    <source>
        <dbReference type="ARBA" id="ARBA00022597"/>
    </source>
</evidence>
<reference evidence="11" key="1">
    <citation type="journal article" date="2014" name="PLoS ONE">
        <title>Transcriptome-Based Identification of ABC Transporters in the Western Tarnished Plant Bug Lygus hesperus.</title>
        <authorList>
            <person name="Hull J.J."/>
            <person name="Chaney K."/>
            <person name="Geib S.M."/>
            <person name="Fabrick J.A."/>
            <person name="Brent C.S."/>
            <person name="Walsh D."/>
            <person name="Lavine L.C."/>
        </authorList>
    </citation>
    <scope>NUCLEOTIDE SEQUENCE</scope>
</reference>
<dbReference type="SUPFAM" id="SSF103473">
    <property type="entry name" value="MFS general substrate transporter"/>
    <property type="match status" value="1"/>
</dbReference>
<dbReference type="InterPro" id="IPR036259">
    <property type="entry name" value="MFS_trans_sf"/>
</dbReference>
<feature type="transmembrane region" description="Helical" evidence="8">
    <location>
        <begin position="383"/>
        <end position="405"/>
    </location>
</feature>
<dbReference type="EMBL" id="GBHO01014669">
    <property type="protein sequence ID" value="JAG28935.1"/>
    <property type="molecule type" value="Transcribed_RNA"/>
</dbReference>
<evidence type="ECO:0000313" key="10">
    <source>
        <dbReference type="EMBL" id="JAG28935.1"/>
    </source>
</evidence>
<dbReference type="AlphaFoldDB" id="A0A0A9YBE0"/>
<feature type="transmembrane region" description="Helical" evidence="8">
    <location>
        <begin position="109"/>
        <end position="131"/>
    </location>
</feature>
<keyword evidence="6 8" id="KW-1133">Transmembrane helix</keyword>
<keyword evidence="3" id="KW-1003">Cell membrane</keyword>
<dbReference type="GO" id="GO:0005886">
    <property type="term" value="C:plasma membrane"/>
    <property type="evidence" value="ECO:0007669"/>
    <property type="project" value="UniProtKB-SubCell"/>
</dbReference>
<gene>
    <name evidence="11" type="primary">Tret1_95</name>
    <name evidence="10" type="synonym">Tret1_96</name>
    <name evidence="10" type="ORF">CM83_42988</name>
    <name evidence="11" type="ORF">CM83_42989</name>
</gene>
<evidence type="ECO:0000259" key="9">
    <source>
        <dbReference type="PROSITE" id="PS50850"/>
    </source>
</evidence>
<evidence type="ECO:0000256" key="3">
    <source>
        <dbReference type="ARBA" id="ARBA00022475"/>
    </source>
</evidence>
<feature type="domain" description="Major facilitator superfamily (MFS) profile" evidence="9">
    <location>
        <begin position="16"/>
        <end position="437"/>
    </location>
</feature>
<reference evidence="11" key="2">
    <citation type="submission" date="2014-07" db="EMBL/GenBank/DDBJ databases">
        <authorList>
            <person name="Hull J."/>
        </authorList>
    </citation>
    <scope>NUCLEOTIDE SEQUENCE</scope>
</reference>
<keyword evidence="2" id="KW-0813">Transport</keyword>
<evidence type="ECO:0000256" key="6">
    <source>
        <dbReference type="ARBA" id="ARBA00022989"/>
    </source>
</evidence>
<dbReference type="PANTHER" id="PTHR48021">
    <property type="match status" value="1"/>
</dbReference>
<organism evidence="11">
    <name type="scientific">Lygus hesperus</name>
    <name type="common">Western plant bug</name>
    <dbReference type="NCBI Taxonomy" id="30085"/>
    <lineage>
        <taxon>Eukaryota</taxon>
        <taxon>Metazoa</taxon>
        <taxon>Ecdysozoa</taxon>
        <taxon>Arthropoda</taxon>
        <taxon>Hexapoda</taxon>
        <taxon>Insecta</taxon>
        <taxon>Pterygota</taxon>
        <taxon>Neoptera</taxon>
        <taxon>Paraneoptera</taxon>
        <taxon>Hemiptera</taxon>
        <taxon>Heteroptera</taxon>
        <taxon>Panheteroptera</taxon>
        <taxon>Cimicomorpha</taxon>
        <taxon>Miridae</taxon>
        <taxon>Mirini</taxon>
        <taxon>Lygus</taxon>
    </lineage>
</organism>
<evidence type="ECO:0000313" key="11">
    <source>
        <dbReference type="EMBL" id="JAG28936.1"/>
    </source>
</evidence>
<evidence type="ECO:0000256" key="2">
    <source>
        <dbReference type="ARBA" id="ARBA00022448"/>
    </source>
</evidence>
<dbReference type="InterPro" id="IPR050549">
    <property type="entry name" value="MFS_Trehalose_Transporter"/>
</dbReference>
<dbReference type="PROSITE" id="PS50850">
    <property type="entry name" value="MFS"/>
    <property type="match status" value="1"/>
</dbReference>
<feature type="transmembrane region" description="Helical" evidence="8">
    <location>
        <begin position="85"/>
        <end position="103"/>
    </location>
</feature>
<feature type="transmembrane region" description="Helical" evidence="8">
    <location>
        <begin position="311"/>
        <end position="333"/>
    </location>
</feature>
<keyword evidence="4" id="KW-0762">Sugar transport</keyword>
<dbReference type="InterPro" id="IPR020846">
    <property type="entry name" value="MFS_dom"/>
</dbReference>
<dbReference type="InterPro" id="IPR005828">
    <property type="entry name" value="MFS_sugar_transport-like"/>
</dbReference>
<accession>A0A0A9YBE0</accession>
<feature type="transmembrane region" description="Helical" evidence="8">
    <location>
        <begin position="345"/>
        <end position="371"/>
    </location>
</feature>
<feature type="transmembrane region" description="Helical" evidence="8">
    <location>
        <begin position="411"/>
        <end position="429"/>
    </location>
</feature>
<proteinExistence type="predicted"/>
<sequence>MLSRFISFGFFGEYVAAFVVSIASFVSGLMMGLPDAVIPQLTSGAAGFTLTESEISVMLGIMSAGSFVSPLPSGYFMDHIGRRNSLILFNLLTMISWVLLVVSKTPFPIYVAKFITGMWVSFEYTAAPVYVGEITSPRLRGSLTSLGELMFFFGVLYTSLLMNLSYETIIVSCAVPSIVLLFGLILIPESPYFYLMKRNRKMALKNLVWLRGSMKAEELDEMESTVNEQLNNKSSFSIIFTSAQNLRAFMLVQCLMVVVGNSSLMMLLSFSTTIFQNTWVSSQNGYIILCCIWIASGIVSCLVIDSVNRKTLLFVSSVGTALALSGTTVWFYLRDQTNVDTTNTSWVPLATLIVAGVFETCGIFNIPTVVNGEVFPVNIKTKAVALSSMTASLVDGINSTFFFKIARGPGLYLNFAKILITTIFCIYFSKYVMIETRGKTLEEIQEDLKKRA</sequence>
<name>A0A0A9YBE0_LYGHE</name>
<feature type="transmembrane region" description="Helical" evidence="8">
    <location>
        <begin position="12"/>
        <end position="33"/>
    </location>
</feature>
<dbReference type="EMBL" id="GBHO01014668">
    <property type="protein sequence ID" value="JAG28936.1"/>
    <property type="molecule type" value="Transcribed_RNA"/>
</dbReference>
<dbReference type="GO" id="GO:0022857">
    <property type="term" value="F:transmembrane transporter activity"/>
    <property type="evidence" value="ECO:0007669"/>
    <property type="project" value="InterPro"/>
</dbReference>
<dbReference type="Pfam" id="PF00083">
    <property type="entry name" value="Sugar_tr"/>
    <property type="match status" value="1"/>
</dbReference>
<evidence type="ECO:0000256" key="1">
    <source>
        <dbReference type="ARBA" id="ARBA00004651"/>
    </source>
</evidence>
<feature type="transmembrane region" description="Helical" evidence="8">
    <location>
        <begin position="53"/>
        <end position="73"/>
    </location>
</feature>
<feature type="transmembrane region" description="Helical" evidence="8">
    <location>
        <begin position="143"/>
        <end position="162"/>
    </location>
</feature>